<dbReference type="EMBL" id="RCML01000916">
    <property type="protein sequence ID" value="KAG2967663.1"/>
    <property type="molecule type" value="Genomic_DNA"/>
</dbReference>
<dbReference type="Proteomes" id="UP000774804">
    <property type="component" value="Unassembled WGS sequence"/>
</dbReference>
<evidence type="ECO:0000313" key="6">
    <source>
        <dbReference type="EMBL" id="RAW22497.1"/>
    </source>
</evidence>
<keyword evidence="7" id="KW-1185">Reference proteome</keyword>
<evidence type="ECO:0000313" key="1">
    <source>
        <dbReference type="EMBL" id="KAG2841970.1"/>
    </source>
</evidence>
<comment type="caution">
    <text evidence="6">The sequence shown here is derived from an EMBL/GenBank/DDBJ whole genome shotgun (WGS) entry which is preliminary data.</text>
</comment>
<dbReference type="CDD" id="cd09272">
    <property type="entry name" value="RNase_HI_RT_Ty1"/>
    <property type="match status" value="1"/>
</dbReference>
<dbReference type="Proteomes" id="UP000736787">
    <property type="component" value="Unassembled WGS sequence"/>
</dbReference>
<dbReference type="Proteomes" id="UP000697107">
    <property type="component" value="Unassembled WGS sequence"/>
</dbReference>
<proteinExistence type="predicted"/>
<evidence type="ECO:0000313" key="7">
    <source>
        <dbReference type="Proteomes" id="UP000251314"/>
    </source>
</evidence>
<dbReference type="Proteomes" id="UP000735874">
    <property type="component" value="Unassembled WGS sequence"/>
</dbReference>
<sequence length="101" mass="11384">MEAEYIAASVVQQELLEMRGVLKELEIGLVQPMELRVDNQTTLVHLESEKASFKAKQIDVRIMFVMCYTKRGVLKPVYCESKLMPADLLMKVLAAPSLNGL</sequence>
<evidence type="ECO:0000313" key="5">
    <source>
        <dbReference type="EMBL" id="KAG3207583.1"/>
    </source>
</evidence>
<dbReference type="EMBL" id="RCMG01000926">
    <property type="protein sequence ID" value="KAG2841970.1"/>
    <property type="molecule type" value="Genomic_DNA"/>
</dbReference>
<organism evidence="6 7">
    <name type="scientific">Phytophthora cactorum</name>
    <dbReference type="NCBI Taxonomy" id="29920"/>
    <lineage>
        <taxon>Eukaryota</taxon>
        <taxon>Sar</taxon>
        <taxon>Stramenopiles</taxon>
        <taxon>Oomycota</taxon>
        <taxon>Peronosporomycetes</taxon>
        <taxon>Peronosporales</taxon>
        <taxon>Peronosporaceae</taxon>
        <taxon>Phytophthora</taxon>
    </lineage>
</organism>
<dbReference type="EMBL" id="RCMI01000950">
    <property type="protein sequence ID" value="KAG2893620.1"/>
    <property type="molecule type" value="Genomic_DNA"/>
</dbReference>
<dbReference type="EMBL" id="RCMV01001699">
    <property type="protein sequence ID" value="KAG3207583.1"/>
    <property type="molecule type" value="Genomic_DNA"/>
</dbReference>
<accession>A0A329RCU4</accession>
<dbReference type="OrthoDB" id="94889at2759"/>
<reference evidence="6 7" key="1">
    <citation type="submission" date="2018-01" db="EMBL/GenBank/DDBJ databases">
        <title>Draft genome of the strawberry crown rot pathogen Phytophthora cactorum.</title>
        <authorList>
            <person name="Armitage A.D."/>
            <person name="Lysoe E."/>
            <person name="Nellist C.F."/>
            <person name="Harrison R.J."/>
            <person name="Brurberg M.B."/>
        </authorList>
    </citation>
    <scope>NUCLEOTIDE SEQUENCE [LARGE SCALE GENOMIC DNA]</scope>
    <source>
        <strain evidence="6 7">10300</strain>
    </source>
</reference>
<dbReference type="EMBL" id="RCMK01000866">
    <property type="protein sequence ID" value="KAG2909513.1"/>
    <property type="molecule type" value="Genomic_DNA"/>
</dbReference>
<dbReference type="Proteomes" id="UP000760860">
    <property type="component" value="Unassembled WGS sequence"/>
</dbReference>
<gene>
    <name evidence="6" type="ORF">PC110_g21064</name>
    <name evidence="1" type="ORF">PC113_g18919</name>
    <name evidence="2" type="ORF">PC115_g18411</name>
    <name evidence="3" type="ORF">PC117_g19631</name>
    <name evidence="4" type="ORF">PC118_g18445</name>
    <name evidence="5" type="ORF">PC129_g21379</name>
</gene>
<evidence type="ECO:0000313" key="4">
    <source>
        <dbReference type="EMBL" id="KAG2967663.1"/>
    </source>
</evidence>
<evidence type="ECO:0008006" key="8">
    <source>
        <dbReference type="Google" id="ProtNLM"/>
    </source>
</evidence>
<dbReference type="AlphaFoldDB" id="A0A329RCU4"/>
<dbReference type="EMBL" id="MJFZ01001297">
    <property type="protein sequence ID" value="RAW22497.1"/>
    <property type="molecule type" value="Genomic_DNA"/>
</dbReference>
<evidence type="ECO:0000313" key="3">
    <source>
        <dbReference type="EMBL" id="KAG2909513.1"/>
    </source>
</evidence>
<name>A0A329RCU4_9STRA</name>
<protein>
    <recommendedName>
        <fullName evidence="8">Reverse transcriptase Ty1/copia-type domain-containing protein</fullName>
    </recommendedName>
</protein>
<reference evidence="1" key="2">
    <citation type="submission" date="2018-10" db="EMBL/GenBank/DDBJ databases">
        <title>Effector identification in a new, highly contiguous assembly of the strawberry crown rot pathogen Phytophthora cactorum.</title>
        <authorList>
            <person name="Armitage A.D."/>
            <person name="Nellist C.F."/>
            <person name="Bates H."/>
            <person name="Vickerstaff R.J."/>
            <person name="Harrison R.J."/>
        </authorList>
    </citation>
    <scope>NUCLEOTIDE SEQUENCE</scope>
    <source>
        <strain evidence="1">15-7</strain>
        <strain evidence="2">4032</strain>
        <strain evidence="3">4040</strain>
        <strain evidence="4">P415</strain>
        <strain evidence="5">P421</strain>
    </source>
</reference>
<dbReference type="VEuPathDB" id="FungiDB:PC110_g21064"/>
<dbReference type="Proteomes" id="UP000251314">
    <property type="component" value="Unassembled WGS sequence"/>
</dbReference>
<evidence type="ECO:0000313" key="2">
    <source>
        <dbReference type="EMBL" id="KAG2893620.1"/>
    </source>
</evidence>